<organism evidence="2 3">
    <name type="scientific">Sorangium cellulosum</name>
    <name type="common">Polyangium cellulosum</name>
    <dbReference type="NCBI Taxonomy" id="56"/>
    <lineage>
        <taxon>Bacteria</taxon>
        <taxon>Pseudomonadati</taxon>
        <taxon>Myxococcota</taxon>
        <taxon>Polyangia</taxon>
        <taxon>Polyangiales</taxon>
        <taxon>Polyangiaceae</taxon>
        <taxon>Sorangium</taxon>
    </lineage>
</organism>
<reference evidence="2 3" key="1">
    <citation type="submission" date="2015-09" db="EMBL/GenBank/DDBJ databases">
        <title>Sorangium comparison.</title>
        <authorList>
            <person name="Zaburannyi N."/>
            <person name="Bunk B."/>
            <person name="Overmann J."/>
            <person name="Mueller R."/>
        </authorList>
    </citation>
    <scope>NUCLEOTIDE SEQUENCE [LARGE SCALE GENOMIC DNA]</scope>
    <source>
        <strain evidence="2 3">So ce26</strain>
    </source>
</reference>
<gene>
    <name evidence="2" type="ORF">SOCE26_060770</name>
</gene>
<accession>A0A2L0EZ76</accession>
<sequence>MHHRWHLGCFPEKVWIARRFDAPPPEGASVLSALEAVWLVDSWFADDAGNRLILAEIGEALGHAVSTGAGLDSSRLRARLREALAEGSLYAYRTPLVSGGAPLPTTPELPEPGGSEPPPEEDRSWVSIQLMDDGNPPQPVPFKKYRIELPDQSVREGMLDSKGKALLQGIPPGVCKVSFPQFHGDDWRAG</sequence>
<dbReference type="EMBL" id="CP012673">
    <property type="protein sequence ID" value="AUX44611.1"/>
    <property type="molecule type" value="Genomic_DNA"/>
</dbReference>
<dbReference type="OrthoDB" id="5526731at2"/>
<dbReference type="AlphaFoldDB" id="A0A2L0EZ76"/>
<evidence type="ECO:0000313" key="3">
    <source>
        <dbReference type="Proteomes" id="UP000238348"/>
    </source>
</evidence>
<dbReference type="Proteomes" id="UP000238348">
    <property type="component" value="Chromosome"/>
</dbReference>
<feature type="region of interest" description="Disordered" evidence="1">
    <location>
        <begin position="99"/>
        <end position="122"/>
    </location>
</feature>
<evidence type="ECO:0000313" key="2">
    <source>
        <dbReference type="EMBL" id="AUX44611.1"/>
    </source>
</evidence>
<proteinExistence type="predicted"/>
<protein>
    <submittedName>
        <fullName evidence="2">Uncharacterized protein</fullName>
    </submittedName>
</protein>
<evidence type="ECO:0000256" key="1">
    <source>
        <dbReference type="SAM" id="MobiDB-lite"/>
    </source>
</evidence>
<dbReference type="RefSeq" id="WP_104983111.1">
    <property type="nucleotide sequence ID" value="NZ_CP012673.1"/>
</dbReference>
<name>A0A2L0EZ76_SORCE</name>